<evidence type="ECO:0000259" key="4">
    <source>
        <dbReference type="SMART" id="SM00738"/>
    </source>
</evidence>
<name>A0A545U0K6_9GAMM</name>
<organism evidence="5 6">
    <name type="scientific">Aliikangiella coralliicola</name>
    <dbReference type="NCBI Taxonomy" id="2592383"/>
    <lineage>
        <taxon>Bacteria</taxon>
        <taxon>Pseudomonadati</taxon>
        <taxon>Pseudomonadota</taxon>
        <taxon>Gammaproteobacteria</taxon>
        <taxon>Oceanospirillales</taxon>
        <taxon>Pleioneaceae</taxon>
        <taxon>Aliikangiella</taxon>
    </lineage>
</organism>
<accession>A0A545U0K6</accession>
<proteinExistence type="predicted"/>
<sequence>MSLEPSKHNMTNSWYLATSKPRQELRAIENLTNQGIKAYSPTINVEKIRAGKRKIVSEAMFTGYVFVNLSPEDGLWHKVKSTRGIRDWVRFSGETAKLPEKLVESFISQESSNTNKITKKCFDEGQSVRVLSGPFRGLKGIYEASSGEERSMILIDFLGKVNQLTVKNEQIATD</sequence>
<dbReference type="GO" id="GO:0005829">
    <property type="term" value="C:cytosol"/>
    <property type="evidence" value="ECO:0007669"/>
    <property type="project" value="TreeGrafter"/>
</dbReference>
<dbReference type="SUPFAM" id="SSF82679">
    <property type="entry name" value="N-utilization substance G protein NusG, N-terminal domain"/>
    <property type="match status" value="1"/>
</dbReference>
<dbReference type="NCBIfam" id="NF006534">
    <property type="entry name" value="PRK09014.1"/>
    <property type="match status" value="1"/>
</dbReference>
<dbReference type="InterPro" id="IPR006645">
    <property type="entry name" value="NGN-like_dom"/>
</dbReference>
<dbReference type="InterPro" id="IPR008991">
    <property type="entry name" value="Translation_prot_SH3-like_sf"/>
</dbReference>
<protein>
    <submittedName>
        <fullName evidence="5">Transcription/translation regulatory transformer protein RfaH</fullName>
    </submittedName>
</protein>
<evidence type="ECO:0000313" key="6">
    <source>
        <dbReference type="Proteomes" id="UP000315439"/>
    </source>
</evidence>
<evidence type="ECO:0000313" key="5">
    <source>
        <dbReference type="EMBL" id="TQV82999.1"/>
    </source>
</evidence>
<dbReference type="GO" id="GO:0006354">
    <property type="term" value="P:DNA-templated transcription elongation"/>
    <property type="evidence" value="ECO:0007669"/>
    <property type="project" value="InterPro"/>
</dbReference>
<dbReference type="CDD" id="cd09892">
    <property type="entry name" value="NGN_SP_RfaH"/>
    <property type="match status" value="1"/>
</dbReference>
<dbReference type="Proteomes" id="UP000315439">
    <property type="component" value="Unassembled WGS sequence"/>
</dbReference>
<reference evidence="5 6" key="1">
    <citation type="submission" date="2019-07" db="EMBL/GenBank/DDBJ databases">
        <title>Draft genome for Aliikangiella sp. M105.</title>
        <authorList>
            <person name="Wang G."/>
        </authorList>
    </citation>
    <scope>NUCLEOTIDE SEQUENCE [LARGE SCALE GENOMIC DNA]</scope>
    <source>
        <strain evidence="5 6">M105</strain>
    </source>
</reference>
<comment type="caution">
    <text evidence="5">The sequence shown here is derived from an EMBL/GenBank/DDBJ whole genome shotgun (WGS) entry which is preliminary data.</text>
</comment>
<dbReference type="PANTHER" id="PTHR30265">
    <property type="entry name" value="RHO-INTERACTING TRANSCRIPTION TERMINATION FACTOR NUSG"/>
    <property type="match status" value="1"/>
</dbReference>
<dbReference type="Pfam" id="PF02357">
    <property type="entry name" value="NusG"/>
    <property type="match status" value="1"/>
</dbReference>
<keyword evidence="1" id="KW-0889">Transcription antitermination</keyword>
<keyword evidence="2" id="KW-0805">Transcription regulation</keyword>
<dbReference type="PANTHER" id="PTHR30265:SF7">
    <property type="entry name" value="TRANSCRIPTION ANTITERMINATION PROTEIN RFAH"/>
    <property type="match status" value="1"/>
</dbReference>
<dbReference type="EMBL" id="VIKS01000015">
    <property type="protein sequence ID" value="TQV82999.1"/>
    <property type="molecule type" value="Genomic_DNA"/>
</dbReference>
<dbReference type="AlphaFoldDB" id="A0A545U0K6"/>
<gene>
    <name evidence="5" type="primary">rfaH</name>
    <name evidence="5" type="ORF">FLL46_24850</name>
</gene>
<evidence type="ECO:0000256" key="2">
    <source>
        <dbReference type="ARBA" id="ARBA00023015"/>
    </source>
</evidence>
<dbReference type="RefSeq" id="WP_142934807.1">
    <property type="nucleotide sequence ID" value="NZ_ML660171.1"/>
</dbReference>
<dbReference type="InterPro" id="IPR036735">
    <property type="entry name" value="NGN_dom_sf"/>
</dbReference>
<dbReference type="SUPFAM" id="SSF50104">
    <property type="entry name" value="Translation proteins SH3-like domain"/>
    <property type="match status" value="1"/>
</dbReference>
<dbReference type="InterPro" id="IPR010215">
    <property type="entry name" value="Transcription_antiterm_RfaH"/>
</dbReference>
<dbReference type="InterPro" id="IPR043425">
    <property type="entry name" value="NusG-like"/>
</dbReference>
<dbReference type="Gene3D" id="3.30.70.940">
    <property type="entry name" value="NusG, N-terminal domain"/>
    <property type="match status" value="1"/>
</dbReference>
<dbReference type="SMART" id="SM00738">
    <property type="entry name" value="NGN"/>
    <property type="match status" value="1"/>
</dbReference>
<keyword evidence="3" id="KW-0804">Transcription</keyword>
<evidence type="ECO:0000256" key="1">
    <source>
        <dbReference type="ARBA" id="ARBA00022814"/>
    </source>
</evidence>
<dbReference type="OrthoDB" id="9790639at2"/>
<feature type="domain" description="NusG-like N-terminal" evidence="4">
    <location>
        <begin position="11"/>
        <end position="110"/>
    </location>
</feature>
<keyword evidence="6" id="KW-1185">Reference proteome</keyword>
<dbReference type="NCBIfam" id="TIGR01955">
    <property type="entry name" value="RfaH"/>
    <property type="match status" value="1"/>
</dbReference>
<evidence type="ECO:0000256" key="3">
    <source>
        <dbReference type="ARBA" id="ARBA00023163"/>
    </source>
</evidence>
<dbReference type="GO" id="GO:0031564">
    <property type="term" value="P:transcription antitermination"/>
    <property type="evidence" value="ECO:0007669"/>
    <property type="project" value="UniProtKB-KW"/>
</dbReference>